<name>A0ABD2D0V3_VESMC</name>
<feature type="region of interest" description="Disordered" evidence="1">
    <location>
        <begin position="29"/>
        <end position="50"/>
    </location>
</feature>
<proteinExistence type="predicted"/>
<feature type="compositionally biased region" description="Basic and acidic residues" evidence="1">
    <location>
        <begin position="35"/>
        <end position="44"/>
    </location>
</feature>
<dbReference type="EMBL" id="JAYRBN010000008">
    <property type="protein sequence ID" value="KAL2750999.1"/>
    <property type="molecule type" value="Genomic_DNA"/>
</dbReference>
<sequence length="121" mass="13182">MVVGGGEMGREGVVVLASVNERTKSVLTRVSGDARGQEREERRVGGKGGEQGVVRVVQGKEEEGTGQRVSRLGTEIFVRARWRTGELPKPGELPGERCSTGVTEFKNNVQVKDSKCDRDRV</sequence>
<protein>
    <submittedName>
        <fullName evidence="2">Uncharacterized protein</fullName>
    </submittedName>
</protein>
<dbReference type="Proteomes" id="UP001607303">
    <property type="component" value="Unassembled WGS sequence"/>
</dbReference>
<evidence type="ECO:0000313" key="2">
    <source>
        <dbReference type="EMBL" id="KAL2750999.1"/>
    </source>
</evidence>
<organism evidence="2 3">
    <name type="scientific">Vespula maculifrons</name>
    <name type="common">Eastern yellow jacket</name>
    <name type="synonym">Wasp</name>
    <dbReference type="NCBI Taxonomy" id="7453"/>
    <lineage>
        <taxon>Eukaryota</taxon>
        <taxon>Metazoa</taxon>
        <taxon>Ecdysozoa</taxon>
        <taxon>Arthropoda</taxon>
        <taxon>Hexapoda</taxon>
        <taxon>Insecta</taxon>
        <taxon>Pterygota</taxon>
        <taxon>Neoptera</taxon>
        <taxon>Endopterygota</taxon>
        <taxon>Hymenoptera</taxon>
        <taxon>Apocrita</taxon>
        <taxon>Aculeata</taxon>
        <taxon>Vespoidea</taxon>
        <taxon>Vespidae</taxon>
        <taxon>Vespinae</taxon>
        <taxon>Vespula</taxon>
    </lineage>
</organism>
<dbReference type="AlphaFoldDB" id="A0ABD2D0V3"/>
<comment type="caution">
    <text evidence="2">The sequence shown here is derived from an EMBL/GenBank/DDBJ whole genome shotgun (WGS) entry which is preliminary data.</text>
</comment>
<keyword evidence="3" id="KW-1185">Reference proteome</keyword>
<accession>A0ABD2D0V3</accession>
<reference evidence="2 3" key="1">
    <citation type="journal article" date="2024" name="Ann. Entomol. Soc. Am.">
        <title>Genomic analyses of the southern and eastern yellowjacket wasps (Hymenoptera: Vespidae) reveal evolutionary signatures of social life.</title>
        <authorList>
            <person name="Catto M.A."/>
            <person name="Caine P.B."/>
            <person name="Orr S.E."/>
            <person name="Hunt B.G."/>
            <person name="Goodisman M.A.D."/>
        </authorList>
    </citation>
    <scope>NUCLEOTIDE SEQUENCE [LARGE SCALE GENOMIC DNA]</scope>
    <source>
        <strain evidence="2">232</strain>
        <tissue evidence="2">Head and thorax</tissue>
    </source>
</reference>
<evidence type="ECO:0000313" key="3">
    <source>
        <dbReference type="Proteomes" id="UP001607303"/>
    </source>
</evidence>
<evidence type="ECO:0000256" key="1">
    <source>
        <dbReference type="SAM" id="MobiDB-lite"/>
    </source>
</evidence>
<gene>
    <name evidence="2" type="ORF">V1477_001102</name>
</gene>